<dbReference type="Gene3D" id="3.40.50.720">
    <property type="entry name" value="NAD(P)-binding Rossmann-like Domain"/>
    <property type="match status" value="1"/>
</dbReference>
<protein>
    <submittedName>
        <fullName evidence="5">SDR family oxidoreductase</fullName>
        <ecNumber evidence="5">1.-.-.-</ecNumber>
    </submittedName>
</protein>
<dbReference type="Pfam" id="PF00106">
    <property type="entry name" value="adh_short"/>
    <property type="match status" value="1"/>
</dbReference>
<evidence type="ECO:0000256" key="2">
    <source>
        <dbReference type="ARBA" id="ARBA00023002"/>
    </source>
</evidence>
<dbReference type="SUPFAM" id="SSF51735">
    <property type="entry name" value="NAD(P)-binding Rossmann-fold domains"/>
    <property type="match status" value="1"/>
</dbReference>
<proteinExistence type="inferred from homology"/>
<evidence type="ECO:0000313" key="5">
    <source>
        <dbReference type="EMBL" id="XCH33003.1"/>
    </source>
</evidence>
<dbReference type="PANTHER" id="PTHR42760">
    <property type="entry name" value="SHORT-CHAIN DEHYDROGENASES/REDUCTASES FAMILY MEMBER"/>
    <property type="match status" value="1"/>
</dbReference>
<reference evidence="5" key="1">
    <citation type="submission" date="2024-06" db="EMBL/GenBank/DDBJ databases">
        <title>A Novel Isolate, Dehalogenimonas sp. Strain 4OHTPN, Dechlorinates Aromatic 4 Hydroxy chlorothalonil by a Novel Reductive Dehalogenase.</title>
        <authorList>
            <person name="Liu G."/>
        </authorList>
    </citation>
    <scope>NUCLEOTIDE SEQUENCE</scope>
    <source>
        <strain evidence="5">4OHTPN</strain>
    </source>
</reference>
<dbReference type="PRINTS" id="PR00081">
    <property type="entry name" value="GDHRDH"/>
</dbReference>
<dbReference type="PRINTS" id="PR00080">
    <property type="entry name" value="SDRFAMILY"/>
</dbReference>
<comment type="similarity">
    <text evidence="1 3">Belongs to the short-chain dehydrogenases/reductases (SDR) family.</text>
</comment>
<keyword evidence="2 5" id="KW-0560">Oxidoreductase</keyword>
<dbReference type="InterPro" id="IPR002347">
    <property type="entry name" value="SDR_fam"/>
</dbReference>
<organism evidence="5">
    <name type="scientific">Dehalogenimonas sp. 4OHTPN</name>
    <dbReference type="NCBI Taxonomy" id="3166643"/>
    <lineage>
        <taxon>Bacteria</taxon>
        <taxon>Bacillati</taxon>
        <taxon>Chloroflexota</taxon>
        <taxon>Dehalococcoidia</taxon>
        <taxon>Dehalococcoidales</taxon>
        <taxon>Dehalococcoidaceae</taxon>
        <taxon>Dehalogenimonas</taxon>
    </lineage>
</organism>
<gene>
    <name evidence="4" type="ORF">ABV300_07360</name>
    <name evidence="5" type="ORF">ABV300_07570</name>
</gene>
<dbReference type="RefSeq" id="WP_353714226.1">
    <property type="nucleotide sequence ID" value="NZ_CP159307.1"/>
</dbReference>
<dbReference type="InterPro" id="IPR036291">
    <property type="entry name" value="NAD(P)-bd_dom_sf"/>
</dbReference>
<dbReference type="GO" id="GO:0016616">
    <property type="term" value="F:oxidoreductase activity, acting on the CH-OH group of donors, NAD or NADP as acceptor"/>
    <property type="evidence" value="ECO:0007669"/>
    <property type="project" value="TreeGrafter"/>
</dbReference>
<evidence type="ECO:0000256" key="3">
    <source>
        <dbReference type="RuleBase" id="RU000363"/>
    </source>
</evidence>
<sequence>MDLSGNERGAEKAPRSFRSDMGSYTKTELVIELTPNITRLEDSIIMTLKDKTVVVTGSSRGIGRAIAEACAAAGANVVLCSRDFTLLSKTVEELYQSGFSVRAFQADVTNEAEILGLFESSKLAFGKIDVWINNAGISGGYRTLQSMTTDEIREVIDTNLMGSFYACRLLIPYFISSGGGTIINIGGRGGRGNPSPFQSPYGASKAAITSLTKSLAAENKDKPISINCLFPGMVETDIYKDVKTCPETDSKMGLMSVLLKAFATPIERVQKVALEMCSVKPGRITGKCYSAERPERFFRALMALPDFIKYSRRKP</sequence>
<dbReference type="EC" id="1.-.-.-" evidence="5"/>
<evidence type="ECO:0000256" key="1">
    <source>
        <dbReference type="ARBA" id="ARBA00006484"/>
    </source>
</evidence>
<evidence type="ECO:0000313" key="4">
    <source>
        <dbReference type="EMBL" id="XCH32963.1"/>
    </source>
</evidence>
<dbReference type="EMBL" id="CP159307">
    <property type="protein sequence ID" value="XCH32963.1"/>
    <property type="molecule type" value="Genomic_DNA"/>
</dbReference>
<name>A0AAU8G9J2_9CHLR</name>
<dbReference type="AlphaFoldDB" id="A0AAU8G9J2"/>
<dbReference type="FunFam" id="3.40.50.720:FF:000084">
    <property type="entry name" value="Short-chain dehydrogenase reductase"/>
    <property type="match status" value="1"/>
</dbReference>
<dbReference type="CDD" id="cd05233">
    <property type="entry name" value="SDR_c"/>
    <property type="match status" value="1"/>
</dbReference>
<accession>A0AAU8G9J2</accession>
<dbReference type="EMBL" id="CP159307">
    <property type="protein sequence ID" value="XCH33003.1"/>
    <property type="molecule type" value="Genomic_DNA"/>
</dbReference>